<feature type="transmembrane region" description="Helical" evidence="1">
    <location>
        <begin position="12"/>
        <end position="34"/>
    </location>
</feature>
<dbReference type="Gene3D" id="3.30.700.10">
    <property type="entry name" value="Glycoprotein, Type 4 Pilin"/>
    <property type="match status" value="1"/>
</dbReference>
<dbReference type="RefSeq" id="WP_191616392.1">
    <property type="nucleotide sequence ID" value="NZ_JACYFG010000007.1"/>
</dbReference>
<dbReference type="EMBL" id="JACYFG010000007">
    <property type="protein sequence ID" value="MBD5779259.1"/>
    <property type="molecule type" value="Genomic_DNA"/>
</dbReference>
<keyword evidence="1" id="KW-1133">Transmembrane helix</keyword>
<keyword evidence="1" id="KW-0812">Transmembrane</keyword>
<evidence type="ECO:0000313" key="3">
    <source>
        <dbReference type="Proteomes" id="UP000622317"/>
    </source>
</evidence>
<comment type="caution">
    <text evidence="2">The sequence shown here is derived from an EMBL/GenBank/DDBJ whole genome shotgun (WGS) entry which is preliminary data.</text>
</comment>
<gene>
    <name evidence="2" type="ORF">IEN85_07120</name>
</gene>
<dbReference type="InterPro" id="IPR045584">
    <property type="entry name" value="Pilin-like"/>
</dbReference>
<proteinExistence type="predicted"/>
<dbReference type="SUPFAM" id="SSF54523">
    <property type="entry name" value="Pili subunits"/>
    <property type="match status" value="1"/>
</dbReference>
<keyword evidence="1" id="KW-0472">Membrane</keyword>
<dbReference type="Proteomes" id="UP000622317">
    <property type="component" value="Unassembled WGS sequence"/>
</dbReference>
<dbReference type="PROSITE" id="PS00409">
    <property type="entry name" value="PROKAR_NTER_METHYL"/>
    <property type="match status" value="1"/>
</dbReference>
<dbReference type="NCBIfam" id="TIGR02532">
    <property type="entry name" value="IV_pilin_GFxxxE"/>
    <property type="match status" value="1"/>
</dbReference>
<evidence type="ECO:0000313" key="2">
    <source>
        <dbReference type="EMBL" id="MBD5779259.1"/>
    </source>
</evidence>
<name>A0A927F6G4_9BACT</name>
<keyword evidence="3" id="KW-1185">Reference proteome</keyword>
<organism evidence="2 3">
    <name type="scientific">Pelagicoccus enzymogenes</name>
    <dbReference type="NCBI Taxonomy" id="2773457"/>
    <lineage>
        <taxon>Bacteria</taxon>
        <taxon>Pseudomonadati</taxon>
        <taxon>Verrucomicrobiota</taxon>
        <taxon>Opitutia</taxon>
        <taxon>Puniceicoccales</taxon>
        <taxon>Pelagicoccaceae</taxon>
        <taxon>Pelagicoccus</taxon>
    </lineage>
</organism>
<dbReference type="Pfam" id="PF07963">
    <property type="entry name" value="N_methyl"/>
    <property type="match status" value="1"/>
</dbReference>
<evidence type="ECO:0000256" key="1">
    <source>
        <dbReference type="SAM" id="Phobius"/>
    </source>
</evidence>
<reference evidence="2" key="1">
    <citation type="submission" date="2020-09" db="EMBL/GenBank/DDBJ databases">
        <title>Pelagicoccus enzymogenes sp. nov. with an EPS production, isolated from marine sediment.</title>
        <authorList>
            <person name="Feng X."/>
        </authorList>
    </citation>
    <scope>NUCLEOTIDE SEQUENCE</scope>
    <source>
        <strain evidence="2">NFK12</strain>
    </source>
</reference>
<protein>
    <submittedName>
        <fullName evidence="2">Type II secretion system protein</fullName>
    </submittedName>
</protein>
<dbReference type="InterPro" id="IPR012902">
    <property type="entry name" value="N_methyl_site"/>
</dbReference>
<sequence length="238" mass="24924">MNHKINTKKGFTLIEVLTVIAILAILGAIIFPTVGQFRTLAKKSSDSSDLRDIVQASLLFASQNGERLVGPEQTLETTGVETTGENDLVDVAAVLAFAADLYDPKVWVSANETDRLTGNGGLYTGNLADGNLTTSLQFSPDQFSYAYVVGLNTFDSATTPVVYTRQSGTGGQWGPGDPYSTEGGHVAFLGGNVNWYEDLANQLIDPNGGAVGTIDAAVGATETSTRAIREPVATGTGG</sequence>
<dbReference type="AlphaFoldDB" id="A0A927F6G4"/>
<accession>A0A927F6G4</accession>